<evidence type="ECO:0000313" key="3">
    <source>
        <dbReference type="Proteomes" id="UP000184474"/>
    </source>
</evidence>
<dbReference type="STRING" id="156994.SAMN04488028_1011169"/>
<reference evidence="3" key="1">
    <citation type="submission" date="2016-11" db="EMBL/GenBank/DDBJ databases">
        <authorList>
            <person name="Varghese N."/>
            <person name="Submissions S."/>
        </authorList>
    </citation>
    <scope>NUCLEOTIDE SEQUENCE [LARGE SCALE GENOMIC DNA]</scope>
    <source>
        <strain evidence="3">DSM 26134</strain>
    </source>
</reference>
<evidence type="ECO:0000313" key="2">
    <source>
        <dbReference type="EMBL" id="SHJ77001.1"/>
    </source>
</evidence>
<dbReference type="AlphaFoldDB" id="A0A1M6M0J2"/>
<dbReference type="InterPro" id="IPR046217">
    <property type="entry name" value="DUF6250"/>
</dbReference>
<protein>
    <recommendedName>
        <fullName evidence="1">DUF6250 domain-containing protein</fullName>
    </recommendedName>
</protein>
<dbReference type="RefSeq" id="WP_073120261.1">
    <property type="nucleotide sequence ID" value="NZ_FRAA01000001.1"/>
</dbReference>
<accession>A0A1M6M0J2</accession>
<organism evidence="2 3">
    <name type="scientific">Reichenbachiella agariperforans</name>
    <dbReference type="NCBI Taxonomy" id="156994"/>
    <lineage>
        <taxon>Bacteria</taxon>
        <taxon>Pseudomonadati</taxon>
        <taxon>Bacteroidota</taxon>
        <taxon>Cytophagia</taxon>
        <taxon>Cytophagales</taxon>
        <taxon>Reichenbachiellaceae</taxon>
        <taxon>Reichenbachiella</taxon>
    </lineage>
</organism>
<dbReference type="Pfam" id="PF19763">
    <property type="entry name" value="DUF6250"/>
    <property type="match status" value="1"/>
</dbReference>
<dbReference type="Proteomes" id="UP000184474">
    <property type="component" value="Unassembled WGS sequence"/>
</dbReference>
<gene>
    <name evidence="2" type="ORF">SAMN04488028_1011169</name>
</gene>
<sequence length="255" mass="29721">MNRLINYTIFLFLIGIVWSCQTTGDSVLQLTDDLTVKAELIHSDDFTDGIDNWKVEQMPDGSVYHKDGKLEINDWRGCTAWFKEKLEGPIMIEYEAVVLQDTTKSQEEDGIFDRASDLNCFWMATDSENPDDLFAKSDFRTGRFPNYDTLSLYYVGMGGHFNTKTRFRRYTGNGEKPLLPAHDLSDAVYLIKPNTVKKIRLVAFDDVIQYYRNDTLIYDYRDPRPYTEGHFGLRTVHNHMTLDNFKVYRLTKIED</sequence>
<proteinExistence type="predicted"/>
<feature type="domain" description="DUF6250" evidence="1">
    <location>
        <begin position="72"/>
        <end position="245"/>
    </location>
</feature>
<dbReference type="EMBL" id="FRAA01000001">
    <property type="protein sequence ID" value="SHJ77001.1"/>
    <property type="molecule type" value="Genomic_DNA"/>
</dbReference>
<dbReference type="Gene3D" id="2.60.120.200">
    <property type="match status" value="1"/>
</dbReference>
<keyword evidence="3" id="KW-1185">Reference proteome</keyword>
<name>A0A1M6M0J2_REIAG</name>
<evidence type="ECO:0000259" key="1">
    <source>
        <dbReference type="Pfam" id="PF19763"/>
    </source>
</evidence>